<comment type="caution">
    <text evidence="2">The sequence shown here is derived from an EMBL/GenBank/DDBJ whole genome shotgun (WGS) entry which is preliminary data.</text>
</comment>
<gene>
    <name evidence="2" type="ORF">EB796_002171</name>
</gene>
<keyword evidence="1" id="KW-0472">Membrane</keyword>
<dbReference type="Proteomes" id="UP000593567">
    <property type="component" value="Unassembled WGS sequence"/>
</dbReference>
<name>A0A7J7KMZ7_BUGNE</name>
<sequence length="162" mass="16663">MKVASPVIAAIGIIQLLSAIVITGLAAKNISDVLQDNSNTRTDKVNAASPIIVALVVMGSGIIGILSIFCGGVSKVVYLVSATISMTASCGIIWLYALIYSNCKNITIAASEDPVNVCGFDQATSKIYTVLLIFSCIAAAISAVGMLISSISTCSRLPSDSD</sequence>
<feature type="transmembrane region" description="Helical" evidence="1">
    <location>
        <begin position="7"/>
        <end position="27"/>
    </location>
</feature>
<proteinExistence type="predicted"/>
<evidence type="ECO:0000256" key="1">
    <source>
        <dbReference type="SAM" id="Phobius"/>
    </source>
</evidence>
<feature type="transmembrane region" description="Helical" evidence="1">
    <location>
        <begin position="47"/>
        <end position="69"/>
    </location>
</feature>
<evidence type="ECO:0000313" key="2">
    <source>
        <dbReference type="EMBL" id="KAF6039518.1"/>
    </source>
</evidence>
<reference evidence="2" key="1">
    <citation type="submission" date="2020-06" db="EMBL/GenBank/DDBJ databases">
        <title>Draft genome of Bugula neritina, a colonial animal packing powerful symbionts and potential medicines.</title>
        <authorList>
            <person name="Rayko M."/>
        </authorList>
    </citation>
    <scope>NUCLEOTIDE SEQUENCE [LARGE SCALE GENOMIC DNA]</scope>
    <source>
        <strain evidence="2">Kwan_BN1</strain>
    </source>
</reference>
<accession>A0A7J7KMZ7</accession>
<evidence type="ECO:0000313" key="3">
    <source>
        <dbReference type="Proteomes" id="UP000593567"/>
    </source>
</evidence>
<keyword evidence="1" id="KW-0812">Transmembrane</keyword>
<organism evidence="2 3">
    <name type="scientific">Bugula neritina</name>
    <name type="common">Brown bryozoan</name>
    <name type="synonym">Sertularia neritina</name>
    <dbReference type="NCBI Taxonomy" id="10212"/>
    <lineage>
        <taxon>Eukaryota</taxon>
        <taxon>Metazoa</taxon>
        <taxon>Spiralia</taxon>
        <taxon>Lophotrochozoa</taxon>
        <taxon>Bryozoa</taxon>
        <taxon>Gymnolaemata</taxon>
        <taxon>Cheilostomatida</taxon>
        <taxon>Flustrina</taxon>
        <taxon>Buguloidea</taxon>
        <taxon>Bugulidae</taxon>
        <taxon>Bugula</taxon>
    </lineage>
</organism>
<keyword evidence="3" id="KW-1185">Reference proteome</keyword>
<dbReference type="EMBL" id="VXIV02000244">
    <property type="protein sequence ID" value="KAF6039518.1"/>
    <property type="molecule type" value="Genomic_DNA"/>
</dbReference>
<dbReference type="AlphaFoldDB" id="A0A7J7KMZ7"/>
<keyword evidence="1" id="KW-1133">Transmembrane helix</keyword>
<feature type="transmembrane region" description="Helical" evidence="1">
    <location>
        <begin position="127"/>
        <end position="148"/>
    </location>
</feature>
<protein>
    <submittedName>
        <fullName evidence="2">Uncharacterized protein</fullName>
    </submittedName>
</protein>
<feature type="transmembrane region" description="Helical" evidence="1">
    <location>
        <begin position="76"/>
        <end position="97"/>
    </location>
</feature>